<dbReference type="GO" id="GO:0000776">
    <property type="term" value="C:kinetochore"/>
    <property type="evidence" value="ECO:0007669"/>
    <property type="project" value="UniProtKB-KW"/>
</dbReference>
<comment type="similarity">
    <text evidence="8">Belongs to the protein kinase superfamily.</text>
</comment>
<keyword evidence="3 7" id="KW-0547">Nucleotide-binding</keyword>
<dbReference type="KEGG" id="nfu:107387549"/>
<accession>A0A9D2XMJ7</accession>
<dbReference type="OMA" id="CICTSEI"/>
<dbReference type="GO" id="GO:0004674">
    <property type="term" value="F:protein serine/threonine kinase activity"/>
    <property type="evidence" value="ECO:0007669"/>
    <property type="project" value="UniProtKB-KW"/>
</dbReference>
<name>A0A9D2XMJ7_NOTFU</name>
<keyword evidence="11" id="KW-0418">Kinase</keyword>
<dbReference type="Proteomes" id="UP000822369">
    <property type="component" value="Chromosome 16"/>
</dbReference>
<sequence length="388" mass="44158">MSSDPVTHSKDLDARPLKPANRTITTISRSEVPVSSCSRTPAVSEYMKEVLVWEGSDSKLCFEEVRVERHFCKLRERQDREKREIRTASLRVDSILGEGAFATVYRATDPVTSEKMILKVQKPANPWEFYINTCLDARLKPAHRHLFSSIHSAHLFRNGSVLLGELHNLGTLLNMVNIYRTLSERVVAQPLVLYFAVCILHTVEQLHAVHVVHADIKPDNFMLSQRFLENKCFDPESTEHGLVLNDLGQCIDLQMFPDGTAFTTTCLTSGFQCTEMLSGKPWSYQTDYFGIAGTCSVCCSGPSPHNAVSNQDGVWRTNAMFRRNPHSELWLEFFHTLLNIPDCRSLLSLRMLRGNLTDVLQKNYNNKLLPLKRRLVVLLLESHKASRR</sequence>
<evidence type="ECO:0000256" key="6">
    <source>
        <dbReference type="ARBA" id="ARBA00023328"/>
    </source>
</evidence>
<keyword evidence="2" id="KW-0158">Chromosome</keyword>
<dbReference type="SMART" id="SM00220">
    <property type="entry name" value="S_TKc"/>
    <property type="match status" value="1"/>
</dbReference>
<dbReference type="GO" id="GO:0051754">
    <property type="term" value="P:meiotic sister chromatid cohesion, centromeric"/>
    <property type="evidence" value="ECO:0007669"/>
    <property type="project" value="TreeGrafter"/>
</dbReference>
<evidence type="ECO:0000256" key="2">
    <source>
        <dbReference type="ARBA" id="ARBA00022454"/>
    </source>
</evidence>
<dbReference type="InterPro" id="IPR000719">
    <property type="entry name" value="Prot_kinase_dom"/>
</dbReference>
<evidence type="ECO:0000256" key="4">
    <source>
        <dbReference type="ARBA" id="ARBA00022838"/>
    </source>
</evidence>
<keyword evidence="6" id="KW-0137">Centromere</keyword>
<reference evidence="11" key="1">
    <citation type="submission" date="2020-03" db="EMBL/GenBank/DDBJ databases">
        <title>Intra-Species Differences in Population Size shape Life History and Genome Evolution.</title>
        <authorList>
            <person name="Willemsen D."/>
            <person name="Cui R."/>
            <person name="Valenzano D.R."/>
        </authorList>
    </citation>
    <scope>NUCLEOTIDE SEQUENCE</scope>
    <source>
        <strain evidence="11">GRZ</strain>
        <tissue evidence="11">Whole</tissue>
    </source>
</reference>
<dbReference type="PROSITE" id="PS00107">
    <property type="entry name" value="PROTEIN_KINASE_ATP"/>
    <property type="match status" value="1"/>
</dbReference>
<evidence type="ECO:0000256" key="3">
    <source>
        <dbReference type="ARBA" id="ARBA00022741"/>
    </source>
</evidence>
<evidence type="ECO:0000256" key="9">
    <source>
        <dbReference type="SAM" id="MobiDB-lite"/>
    </source>
</evidence>
<dbReference type="PANTHER" id="PTHR14030">
    <property type="entry name" value="MITOTIC CHECKPOINT SERINE/THREONINE-PROTEIN KINASE BUB1"/>
    <property type="match status" value="1"/>
</dbReference>
<feature type="region of interest" description="Disordered" evidence="9">
    <location>
        <begin position="1"/>
        <end position="20"/>
    </location>
</feature>
<dbReference type="InterPro" id="IPR015661">
    <property type="entry name" value="Bub1/Mad3"/>
</dbReference>
<keyword evidence="4" id="KW-0995">Kinetochore</keyword>
<keyword evidence="5 7" id="KW-0067">ATP-binding</keyword>
<dbReference type="GO" id="GO:0005524">
    <property type="term" value="F:ATP binding"/>
    <property type="evidence" value="ECO:0007669"/>
    <property type="project" value="UniProtKB-UniRule"/>
</dbReference>
<comment type="subcellular location">
    <subcellularLocation>
        <location evidence="1">Chromosome</location>
        <location evidence="1">Centromere</location>
        <location evidence="1">Kinetochore</location>
    </subcellularLocation>
</comment>
<dbReference type="GO" id="GO:0007094">
    <property type="term" value="P:mitotic spindle assembly checkpoint signaling"/>
    <property type="evidence" value="ECO:0007669"/>
    <property type="project" value="InterPro"/>
</dbReference>
<dbReference type="PANTHER" id="PTHR14030:SF26">
    <property type="entry name" value="MITOTIC CHECKPOINT SERINE_THREONINE-PROTEIN KINASE BUB1"/>
    <property type="match status" value="1"/>
</dbReference>
<dbReference type="EMBL" id="JAAVVJ010000016">
    <property type="protein sequence ID" value="KAF7204890.1"/>
    <property type="molecule type" value="Genomic_DNA"/>
</dbReference>
<feature type="compositionally biased region" description="Basic and acidic residues" evidence="9">
    <location>
        <begin position="7"/>
        <end position="16"/>
    </location>
</feature>
<gene>
    <name evidence="11" type="ORF">G4P62_012395</name>
</gene>
<organism evidence="11 12">
    <name type="scientific">Nothobranchius furzeri</name>
    <name type="common">Turquoise killifish</name>
    <dbReference type="NCBI Taxonomy" id="105023"/>
    <lineage>
        <taxon>Eukaryota</taxon>
        <taxon>Metazoa</taxon>
        <taxon>Chordata</taxon>
        <taxon>Craniata</taxon>
        <taxon>Vertebrata</taxon>
        <taxon>Euteleostomi</taxon>
        <taxon>Actinopterygii</taxon>
        <taxon>Neopterygii</taxon>
        <taxon>Teleostei</taxon>
        <taxon>Neoteleostei</taxon>
        <taxon>Acanthomorphata</taxon>
        <taxon>Ovalentaria</taxon>
        <taxon>Atherinomorphae</taxon>
        <taxon>Cyprinodontiformes</taxon>
        <taxon>Nothobranchiidae</taxon>
        <taxon>Nothobranchius</taxon>
    </lineage>
</organism>
<evidence type="ECO:0000256" key="8">
    <source>
        <dbReference type="RuleBase" id="RU000304"/>
    </source>
</evidence>
<keyword evidence="11" id="KW-0808">Transferase</keyword>
<dbReference type="Gene3D" id="1.10.510.10">
    <property type="entry name" value="Transferase(Phosphotransferase) domain 1"/>
    <property type="match status" value="1"/>
</dbReference>
<dbReference type="InterPro" id="IPR017441">
    <property type="entry name" value="Protein_kinase_ATP_BS"/>
</dbReference>
<feature type="binding site" evidence="7">
    <location>
        <position position="119"/>
    </location>
    <ligand>
        <name>ATP</name>
        <dbReference type="ChEBI" id="CHEBI:30616"/>
    </ligand>
</feature>
<dbReference type="AlphaFoldDB" id="A0A9D2XMJ7"/>
<proteinExistence type="inferred from homology"/>
<dbReference type="InterPro" id="IPR011009">
    <property type="entry name" value="Kinase-like_dom_sf"/>
</dbReference>
<dbReference type="SUPFAM" id="SSF56112">
    <property type="entry name" value="Protein kinase-like (PK-like)"/>
    <property type="match status" value="1"/>
</dbReference>
<comment type="caution">
    <text evidence="11">The sequence shown here is derived from an EMBL/GenBank/DDBJ whole genome shotgun (WGS) entry which is preliminary data.</text>
</comment>
<feature type="domain" description="Protein kinase" evidence="10">
    <location>
        <begin position="90"/>
        <end position="388"/>
    </location>
</feature>
<dbReference type="Pfam" id="PF00069">
    <property type="entry name" value="Pkinase"/>
    <property type="match status" value="1"/>
</dbReference>
<evidence type="ECO:0000313" key="12">
    <source>
        <dbReference type="Proteomes" id="UP000822369"/>
    </source>
</evidence>
<keyword evidence="8" id="KW-0723">Serine/threonine-protein kinase</keyword>
<dbReference type="PROSITE" id="PS00108">
    <property type="entry name" value="PROTEIN_KINASE_ST"/>
    <property type="match status" value="1"/>
</dbReference>
<dbReference type="PROSITE" id="PS50011">
    <property type="entry name" value="PROTEIN_KINASE_DOM"/>
    <property type="match status" value="1"/>
</dbReference>
<evidence type="ECO:0000256" key="5">
    <source>
        <dbReference type="ARBA" id="ARBA00022840"/>
    </source>
</evidence>
<evidence type="ECO:0000256" key="1">
    <source>
        <dbReference type="ARBA" id="ARBA00004629"/>
    </source>
</evidence>
<evidence type="ECO:0000256" key="7">
    <source>
        <dbReference type="PROSITE-ProRule" id="PRU10141"/>
    </source>
</evidence>
<protein>
    <submittedName>
        <fullName evidence="11">Mitotic checkpoint serine/threonine-protein kinase BUB1-like</fullName>
    </submittedName>
</protein>
<evidence type="ECO:0000259" key="10">
    <source>
        <dbReference type="PROSITE" id="PS50011"/>
    </source>
</evidence>
<dbReference type="GO" id="GO:0005634">
    <property type="term" value="C:nucleus"/>
    <property type="evidence" value="ECO:0007669"/>
    <property type="project" value="TreeGrafter"/>
</dbReference>
<dbReference type="InterPro" id="IPR008271">
    <property type="entry name" value="Ser/Thr_kinase_AS"/>
</dbReference>
<evidence type="ECO:0000313" key="11">
    <source>
        <dbReference type="EMBL" id="KAF7204890.1"/>
    </source>
</evidence>